<dbReference type="InterPro" id="IPR006764">
    <property type="entry name" value="SAM_dep_MeTrfase_SAV2177_type"/>
</dbReference>
<dbReference type="SUPFAM" id="SSF53335">
    <property type="entry name" value="S-adenosyl-L-methionine-dependent methyltransferases"/>
    <property type="match status" value="1"/>
</dbReference>
<sequence length="271" mass="29466">MPDGSISDDIRSTPPIDPTRPHQARVWNYWAGGKDHYAADREMADQVMQVFPGIVDVARQSRHFLMRAVRHLTVEAGIRQFLDIGTGLPTANNTHEVAQAIDPTCRIVYVDNDPLVLTHARALLASSPEGATDYIEADARDVDRILAGAAGTLDFTQPVALMLLGVLGNVPDYDQCRSIVKRLTDAVVPGSYLVINDGIDTAEREEATEGYNQKAANPYTNRSPRQIAGFLDGVELLEPGVVSTSLWRPDDHQIGGPPTEVGACCGVGRKR</sequence>
<comment type="caution">
    <text evidence="2">The sequence shown here is derived from an EMBL/GenBank/DDBJ whole genome shotgun (WGS) entry which is preliminary data.</text>
</comment>
<protein>
    <recommendedName>
        <fullName evidence="4">S-adenosyl methyltransferase</fullName>
    </recommendedName>
</protein>
<dbReference type="PIRSF" id="PIRSF017393">
    <property type="entry name" value="MTase_SAV2177"/>
    <property type="match status" value="1"/>
</dbReference>
<dbReference type="EMBL" id="WEGJ01000002">
    <property type="protein sequence ID" value="MQY11017.1"/>
    <property type="molecule type" value="Genomic_DNA"/>
</dbReference>
<dbReference type="RefSeq" id="WP_153450289.1">
    <property type="nucleotide sequence ID" value="NZ_WEGJ01000002.1"/>
</dbReference>
<keyword evidence="3" id="KW-1185">Reference proteome</keyword>
<organism evidence="2 3">
    <name type="scientific">Streptomyces smaragdinus</name>
    <dbReference type="NCBI Taxonomy" id="2585196"/>
    <lineage>
        <taxon>Bacteria</taxon>
        <taxon>Bacillati</taxon>
        <taxon>Actinomycetota</taxon>
        <taxon>Actinomycetes</taxon>
        <taxon>Kitasatosporales</taxon>
        <taxon>Streptomycetaceae</taxon>
        <taxon>Streptomyces</taxon>
    </lineage>
</organism>
<proteinExistence type="predicted"/>
<gene>
    <name evidence="2" type="ORF">SRB5_11310</name>
</gene>
<dbReference type="InterPro" id="IPR029063">
    <property type="entry name" value="SAM-dependent_MTases_sf"/>
</dbReference>
<dbReference type="AlphaFoldDB" id="A0A7K0CC36"/>
<dbReference type="Gene3D" id="3.40.50.150">
    <property type="entry name" value="Vaccinia Virus protein VP39"/>
    <property type="match status" value="1"/>
</dbReference>
<dbReference type="Pfam" id="PF04672">
    <property type="entry name" value="Methyltransf_19"/>
    <property type="match status" value="1"/>
</dbReference>
<feature type="region of interest" description="Disordered" evidence="1">
    <location>
        <begin position="1"/>
        <end position="21"/>
    </location>
</feature>
<evidence type="ECO:0000313" key="2">
    <source>
        <dbReference type="EMBL" id="MQY11017.1"/>
    </source>
</evidence>
<reference evidence="2 3" key="1">
    <citation type="submission" date="2019-10" db="EMBL/GenBank/DDBJ databases">
        <title>Streptomyces smaragdinus sp. nov. and Streptomyces fabii sp. nov., isolated from the gut of fungus growing-termite Macrotermes natalensis.</title>
        <authorList>
            <person name="Schwitalla J."/>
            <person name="Benndorf R."/>
            <person name="Martin K."/>
            <person name="De Beer W."/>
            <person name="Kaster A.-K."/>
            <person name="Vollmers J."/>
            <person name="Poulsen M."/>
            <person name="Beemelmanns C."/>
        </authorList>
    </citation>
    <scope>NUCLEOTIDE SEQUENCE [LARGE SCALE GENOMIC DNA]</scope>
    <source>
        <strain evidence="2 3">RB5</strain>
    </source>
</reference>
<evidence type="ECO:0000256" key="1">
    <source>
        <dbReference type="SAM" id="MobiDB-lite"/>
    </source>
</evidence>
<dbReference type="OrthoDB" id="4134439at2"/>
<evidence type="ECO:0000313" key="3">
    <source>
        <dbReference type="Proteomes" id="UP000466345"/>
    </source>
</evidence>
<dbReference type="Proteomes" id="UP000466345">
    <property type="component" value="Unassembled WGS sequence"/>
</dbReference>
<evidence type="ECO:0008006" key="4">
    <source>
        <dbReference type="Google" id="ProtNLM"/>
    </source>
</evidence>
<name>A0A7K0CC36_9ACTN</name>
<accession>A0A7K0CC36</accession>